<comment type="caution">
    <text evidence="5">The sequence shown here is derived from an EMBL/GenBank/DDBJ whole genome shotgun (WGS) entry which is preliminary data.</text>
</comment>
<evidence type="ECO:0000313" key="6">
    <source>
        <dbReference type="Proteomes" id="UP000561726"/>
    </source>
</evidence>
<dbReference type="GO" id="GO:0003700">
    <property type="term" value="F:DNA-binding transcription factor activity"/>
    <property type="evidence" value="ECO:0007669"/>
    <property type="project" value="InterPro"/>
</dbReference>
<dbReference type="PROSITE" id="PS50949">
    <property type="entry name" value="HTH_GNTR"/>
    <property type="match status" value="1"/>
</dbReference>
<dbReference type="InterPro" id="IPR000524">
    <property type="entry name" value="Tscrpt_reg_HTH_GntR"/>
</dbReference>
<dbReference type="Gene3D" id="1.10.10.10">
    <property type="entry name" value="Winged helix-like DNA-binding domain superfamily/Winged helix DNA-binding domain"/>
    <property type="match status" value="1"/>
</dbReference>
<evidence type="ECO:0000256" key="1">
    <source>
        <dbReference type="ARBA" id="ARBA00023015"/>
    </source>
</evidence>
<gene>
    <name evidence="5" type="ORF">BJ997_003900</name>
</gene>
<dbReference type="InterPro" id="IPR036390">
    <property type="entry name" value="WH_DNA-bd_sf"/>
</dbReference>
<dbReference type="EMBL" id="JACHBQ010000001">
    <property type="protein sequence ID" value="MBB5643352.1"/>
    <property type="molecule type" value="Genomic_DNA"/>
</dbReference>
<dbReference type="PANTHER" id="PTHR38445">
    <property type="entry name" value="HTH-TYPE TRANSCRIPTIONAL REPRESSOR YTRA"/>
    <property type="match status" value="1"/>
</dbReference>
<keyword evidence="2 5" id="KW-0238">DNA-binding</keyword>
<reference evidence="5 6" key="1">
    <citation type="submission" date="2020-08" db="EMBL/GenBank/DDBJ databases">
        <title>Sequencing the genomes of 1000 actinobacteria strains.</title>
        <authorList>
            <person name="Klenk H.-P."/>
        </authorList>
    </citation>
    <scope>NUCLEOTIDE SEQUENCE [LARGE SCALE GENOMIC DNA]</scope>
    <source>
        <strain evidence="5 6">DSM 21065</strain>
    </source>
</reference>
<dbReference type="GO" id="GO:0003677">
    <property type="term" value="F:DNA binding"/>
    <property type="evidence" value="ECO:0007669"/>
    <property type="project" value="UniProtKB-KW"/>
</dbReference>
<protein>
    <submittedName>
        <fullName evidence="5">DNA-binding transcriptional regulator YhcF (GntR family)</fullName>
    </submittedName>
</protein>
<dbReference type="RefSeq" id="WP_236628909.1">
    <property type="nucleotide sequence ID" value="NZ_JACHBQ010000001.1"/>
</dbReference>
<evidence type="ECO:0000256" key="3">
    <source>
        <dbReference type="ARBA" id="ARBA00023163"/>
    </source>
</evidence>
<accession>A0A7W9A0I7</accession>
<organism evidence="5 6">
    <name type="scientific">Cryobacterium roopkundense</name>
    <dbReference type="NCBI Taxonomy" id="1001240"/>
    <lineage>
        <taxon>Bacteria</taxon>
        <taxon>Bacillati</taxon>
        <taxon>Actinomycetota</taxon>
        <taxon>Actinomycetes</taxon>
        <taxon>Micrococcales</taxon>
        <taxon>Microbacteriaceae</taxon>
        <taxon>Cryobacterium</taxon>
    </lineage>
</organism>
<evidence type="ECO:0000256" key="2">
    <source>
        <dbReference type="ARBA" id="ARBA00023125"/>
    </source>
</evidence>
<evidence type="ECO:0000313" key="5">
    <source>
        <dbReference type="EMBL" id="MBB5643352.1"/>
    </source>
</evidence>
<dbReference type="InterPro" id="IPR036388">
    <property type="entry name" value="WH-like_DNA-bd_sf"/>
</dbReference>
<dbReference type="CDD" id="cd07377">
    <property type="entry name" value="WHTH_GntR"/>
    <property type="match status" value="1"/>
</dbReference>
<keyword evidence="3" id="KW-0804">Transcription</keyword>
<dbReference type="AlphaFoldDB" id="A0A7W9A0I7"/>
<evidence type="ECO:0000259" key="4">
    <source>
        <dbReference type="PROSITE" id="PS50949"/>
    </source>
</evidence>
<name>A0A7W9A0I7_9MICO</name>
<keyword evidence="1" id="KW-0805">Transcription regulation</keyword>
<dbReference type="Pfam" id="PF00392">
    <property type="entry name" value="GntR"/>
    <property type="match status" value="1"/>
</dbReference>
<feature type="domain" description="HTH gntR-type" evidence="4">
    <location>
        <begin position="14"/>
        <end position="82"/>
    </location>
</feature>
<dbReference type="PANTHER" id="PTHR38445:SF9">
    <property type="entry name" value="HTH-TYPE TRANSCRIPTIONAL REPRESSOR YTRA"/>
    <property type="match status" value="1"/>
</dbReference>
<sequence>MPKSIVSIDSMAATPPFEQIRTQIMESVRTGALAPGTRLPTVRALATELGIATNTVARAYRELERDDMIETRGRMGSFIAPNGDAAHRHAQEAASAFAARIDKLGIDPDEALGLVTQSLGALPRTQ</sequence>
<dbReference type="Proteomes" id="UP000561726">
    <property type="component" value="Unassembled WGS sequence"/>
</dbReference>
<dbReference type="SUPFAM" id="SSF46785">
    <property type="entry name" value="Winged helix' DNA-binding domain"/>
    <property type="match status" value="1"/>
</dbReference>
<proteinExistence type="predicted"/>
<dbReference type="SMART" id="SM00345">
    <property type="entry name" value="HTH_GNTR"/>
    <property type="match status" value="1"/>
</dbReference>